<dbReference type="EMBL" id="JAWDGP010004021">
    <property type="protein sequence ID" value="KAK3768699.1"/>
    <property type="molecule type" value="Genomic_DNA"/>
</dbReference>
<reference evidence="1" key="1">
    <citation type="journal article" date="2023" name="G3 (Bethesda)">
        <title>A reference genome for the long-term kleptoplast-retaining sea slug Elysia crispata morphotype clarki.</title>
        <authorList>
            <person name="Eastman K.E."/>
            <person name="Pendleton A.L."/>
            <person name="Shaikh M.A."/>
            <person name="Suttiyut T."/>
            <person name="Ogas R."/>
            <person name="Tomko P."/>
            <person name="Gavelis G."/>
            <person name="Widhalm J.R."/>
            <person name="Wisecaver J.H."/>
        </authorList>
    </citation>
    <scope>NUCLEOTIDE SEQUENCE</scope>
    <source>
        <strain evidence="1">ECLA1</strain>
    </source>
</reference>
<evidence type="ECO:0000313" key="1">
    <source>
        <dbReference type="EMBL" id="KAK3768699.1"/>
    </source>
</evidence>
<dbReference type="Proteomes" id="UP001283361">
    <property type="component" value="Unassembled WGS sequence"/>
</dbReference>
<accession>A0AAE0ZFX6</accession>
<sequence length="299" mass="34421">MESKNRSTKVYRRLPVAYNEVYRRLPVTNDAGYRRLPVTYDAGHRRLPGTRKERVRNARLFFLWALVDCAGFRAYSCSTTHFIDQTCKSRYLTGYELCPQVRNLVQPWSLDRPLCLLPQNYTKRKTQKKRNYQVKGQDFNFRPSSLRHQHRMFPRASLWSQLGVAILVLSLCNMDVVSAVENPLHRSKRGFRSNSASRVAHGYGKRGSFLSLSSPVALPLSDEQQQLEERLLPKIGFSDLPEFSRDPEEDEGSIASVEEFTDLLTKHPSLARAVVRKFVDIDRNGVISTAELFRSPARK</sequence>
<evidence type="ECO:0000313" key="2">
    <source>
        <dbReference type="Proteomes" id="UP001283361"/>
    </source>
</evidence>
<protein>
    <recommendedName>
        <fullName evidence="3">Allatotropin</fullName>
    </recommendedName>
</protein>
<organism evidence="1 2">
    <name type="scientific">Elysia crispata</name>
    <name type="common">lettuce slug</name>
    <dbReference type="NCBI Taxonomy" id="231223"/>
    <lineage>
        <taxon>Eukaryota</taxon>
        <taxon>Metazoa</taxon>
        <taxon>Spiralia</taxon>
        <taxon>Lophotrochozoa</taxon>
        <taxon>Mollusca</taxon>
        <taxon>Gastropoda</taxon>
        <taxon>Heterobranchia</taxon>
        <taxon>Euthyneura</taxon>
        <taxon>Panpulmonata</taxon>
        <taxon>Sacoglossa</taxon>
        <taxon>Placobranchoidea</taxon>
        <taxon>Plakobranchidae</taxon>
        <taxon>Elysia</taxon>
    </lineage>
</organism>
<dbReference type="AlphaFoldDB" id="A0AAE0ZFX6"/>
<gene>
    <name evidence="1" type="ORF">RRG08_025943</name>
</gene>
<evidence type="ECO:0008006" key="3">
    <source>
        <dbReference type="Google" id="ProtNLM"/>
    </source>
</evidence>
<name>A0AAE0ZFX6_9GAST</name>
<proteinExistence type="predicted"/>
<comment type="caution">
    <text evidence="1">The sequence shown here is derived from an EMBL/GenBank/DDBJ whole genome shotgun (WGS) entry which is preliminary data.</text>
</comment>
<dbReference type="PROSITE" id="PS00018">
    <property type="entry name" value="EF_HAND_1"/>
    <property type="match status" value="1"/>
</dbReference>
<keyword evidence="2" id="KW-1185">Reference proteome</keyword>
<dbReference type="InterPro" id="IPR018247">
    <property type="entry name" value="EF_Hand_1_Ca_BS"/>
</dbReference>